<evidence type="ECO:0000259" key="11">
    <source>
        <dbReference type="Pfam" id="PF00149"/>
    </source>
</evidence>
<feature type="binding site" evidence="10">
    <location>
        <position position="166"/>
    </location>
    <ligand>
        <name>substrate</name>
    </ligand>
</feature>
<dbReference type="GO" id="GO:0030145">
    <property type="term" value="F:manganese ion binding"/>
    <property type="evidence" value="ECO:0007669"/>
    <property type="project" value="UniProtKB-UniRule"/>
</dbReference>
<accession>A0A9X7UWC6</accession>
<comment type="cofactor">
    <cofactor evidence="10">
        <name>Mn(2+)</name>
        <dbReference type="ChEBI" id="CHEBI:29035"/>
    </cofactor>
    <text evidence="10">Binds 2 Mn(2+) ions per subunit in a binuclear metal center.</text>
</comment>
<dbReference type="EC" id="3.6.1.54" evidence="10"/>
<feature type="binding site" evidence="10">
    <location>
        <position position="40"/>
    </location>
    <ligand>
        <name>Mn(2+)</name>
        <dbReference type="ChEBI" id="CHEBI:29035"/>
        <label>1</label>
    </ligand>
</feature>
<feature type="binding site" evidence="10">
    <location>
        <position position="194"/>
    </location>
    <ligand>
        <name>Mn(2+)</name>
        <dbReference type="ChEBI" id="CHEBI:29035"/>
        <label>2</label>
    </ligand>
</feature>
<dbReference type="CDD" id="cd07398">
    <property type="entry name" value="MPP_YbbF-LpxH"/>
    <property type="match status" value="1"/>
</dbReference>
<dbReference type="Pfam" id="PF00149">
    <property type="entry name" value="Metallophos"/>
    <property type="match status" value="1"/>
</dbReference>
<dbReference type="NCBIfam" id="TIGR01854">
    <property type="entry name" value="lipid_A_lpxH"/>
    <property type="match status" value="1"/>
</dbReference>
<sequence>MAVYFISDLHLEPARPALAQGFAGFLNQLQDAEALYILGDFFEVWIGDDFDNPFVSQVKQALRALSDRGVKLFLMHGNRDFLLGEVFCAQTGATLLTDPTLIELGGEPVLLMHGDSLCTQDTEYMKIRPLFRNAAWQQQILSQSIEERIAFARKVRGESQSGQQMKSAEIMDVTPAEVDAEMDKHGTALLIHGHTHRPFDHQWQHNGQARRRMVLGDWDDHNGWMIRWSNDRGFKLEQFGF</sequence>
<keyword evidence="5 10" id="KW-0479">Metal-binding</keyword>
<protein>
    <recommendedName>
        <fullName evidence="10">UDP-2,3-diacylglucosamine hydrolase</fullName>
        <ecNumber evidence="10">3.6.1.54</ecNumber>
    </recommendedName>
    <alternativeName>
        <fullName evidence="10">UDP-2,3-diacylglucosamine diphosphatase</fullName>
    </alternativeName>
</protein>
<feature type="binding site" evidence="10">
    <location>
        <position position="194"/>
    </location>
    <ligand>
        <name>substrate</name>
    </ligand>
</feature>
<dbReference type="KEGG" id="vcw:GJQ55_06150"/>
<evidence type="ECO:0000256" key="1">
    <source>
        <dbReference type="ARBA" id="ARBA00022475"/>
    </source>
</evidence>
<dbReference type="RefSeq" id="WP_228346641.1">
    <property type="nucleotide sequence ID" value="NZ_CP046056.1"/>
</dbReference>
<dbReference type="InterPro" id="IPR004843">
    <property type="entry name" value="Calcineurin-like_PHP"/>
</dbReference>
<dbReference type="Proteomes" id="UP000596074">
    <property type="component" value="Chromosome"/>
</dbReference>
<keyword evidence="3 10" id="KW-0997">Cell inner membrane</keyword>
<evidence type="ECO:0000256" key="9">
    <source>
        <dbReference type="ARBA" id="ARBA00023211"/>
    </source>
</evidence>
<evidence type="ECO:0000313" key="13">
    <source>
        <dbReference type="Proteomes" id="UP000596074"/>
    </source>
</evidence>
<comment type="pathway">
    <text evidence="10">Glycolipid biosynthesis; lipid IV(A) biosynthesis; lipid IV(A) from (3R)-3-hydroxytetradecanoyl-[acyl-carrier-protein] and UDP-N-acetyl-alpha-D-glucosamine: step 4/6.</text>
</comment>
<dbReference type="NCBIfam" id="NF003743">
    <property type="entry name" value="PRK05340.1"/>
    <property type="match status" value="1"/>
</dbReference>
<dbReference type="AlphaFoldDB" id="A0A9X7UWC6"/>
<evidence type="ECO:0000313" key="12">
    <source>
        <dbReference type="EMBL" id="QQD24084.1"/>
    </source>
</evidence>
<dbReference type="InterPro" id="IPR010138">
    <property type="entry name" value="UDP-diacylglucosamine_Hdrlase"/>
</dbReference>
<keyword evidence="2 10" id="KW-0444">Lipid biosynthesis</keyword>
<evidence type="ECO:0000256" key="7">
    <source>
        <dbReference type="ARBA" id="ARBA00023098"/>
    </source>
</evidence>
<feature type="binding site" evidence="10">
    <location>
        <position position="159"/>
    </location>
    <ligand>
        <name>substrate</name>
    </ligand>
</feature>
<feature type="binding site" evidence="10">
    <location>
        <position position="40"/>
    </location>
    <ligand>
        <name>Mn(2+)</name>
        <dbReference type="ChEBI" id="CHEBI:29035"/>
        <label>2</label>
    </ligand>
</feature>
<dbReference type="InterPro" id="IPR043461">
    <property type="entry name" value="LpxH-like"/>
</dbReference>
<feature type="binding site" evidence="10">
    <location>
        <position position="10"/>
    </location>
    <ligand>
        <name>Mn(2+)</name>
        <dbReference type="ChEBI" id="CHEBI:29035"/>
        <label>1</label>
    </ligand>
</feature>
<comment type="subcellular location">
    <subcellularLocation>
        <location evidence="10">Cell inner membrane</location>
        <topology evidence="10">Peripheral membrane protein</topology>
        <orientation evidence="10">Cytoplasmic side</orientation>
    </subcellularLocation>
</comment>
<dbReference type="Gene3D" id="3.60.21.10">
    <property type="match status" value="1"/>
</dbReference>
<feature type="binding site" evidence="10">
    <location>
        <position position="113"/>
    </location>
    <ligand>
        <name>Mn(2+)</name>
        <dbReference type="ChEBI" id="CHEBI:29035"/>
        <label>2</label>
    </ligand>
</feature>
<name>A0A9X7UWC6_9GAMM</name>
<dbReference type="PANTHER" id="PTHR34990:SF1">
    <property type="entry name" value="UDP-2,3-DIACYLGLUCOSAMINE HYDROLASE"/>
    <property type="match status" value="1"/>
</dbReference>
<dbReference type="GO" id="GO:0005737">
    <property type="term" value="C:cytoplasm"/>
    <property type="evidence" value="ECO:0007669"/>
    <property type="project" value="InterPro"/>
</dbReference>
<keyword evidence="6 10" id="KW-0378">Hydrolase</keyword>
<keyword evidence="7 10" id="KW-0443">Lipid metabolism</keyword>
<comment type="similarity">
    <text evidence="10">Belongs to the LpxH family.</text>
</comment>
<evidence type="ECO:0000256" key="3">
    <source>
        <dbReference type="ARBA" id="ARBA00022519"/>
    </source>
</evidence>
<dbReference type="GO" id="GO:0009245">
    <property type="term" value="P:lipid A biosynthetic process"/>
    <property type="evidence" value="ECO:0007669"/>
    <property type="project" value="UniProtKB-UniRule"/>
</dbReference>
<feature type="binding site" evidence="10">
    <location>
        <position position="8"/>
    </location>
    <ligand>
        <name>Mn(2+)</name>
        <dbReference type="ChEBI" id="CHEBI:29035"/>
        <label>1</label>
    </ligand>
</feature>
<organism evidence="12 13">
    <name type="scientific">Venatoribacter cucullus</name>
    <dbReference type="NCBI Taxonomy" id="2661630"/>
    <lineage>
        <taxon>Bacteria</taxon>
        <taxon>Pseudomonadati</taxon>
        <taxon>Pseudomonadota</taxon>
        <taxon>Gammaproteobacteria</taxon>
        <taxon>Oceanospirillales</taxon>
        <taxon>Oceanospirillaceae</taxon>
        <taxon>Venatoribacter</taxon>
    </lineage>
</organism>
<feature type="domain" description="Calcineurin-like phosphoesterase" evidence="11">
    <location>
        <begin position="1"/>
        <end position="198"/>
    </location>
</feature>
<evidence type="ECO:0000256" key="5">
    <source>
        <dbReference type="ARBA" id="ARBA00022723"/>
    </source>
</evidence>
<dbReference type="InterPro" id="IPR029052">
    <property type="entry name" value="Metallo-depent_PP-like"/>
</dbReference>
<keyword evidence="13" id="KW-1185">Reference proteome</keyword>
<keyword evidence="8 10" id="KW-0472">Membrane</keyword>
<dbReference type="EMBL" id="CP046056">
    <property type="protein sequence ID" value="QQD24084.1"/>
    <property type="molecule type" value="Genomic_DNA"/>
</dbReference>
<keyword evidence="1 10" id="KW-1003">Cell membrane</keyword>
<evidence type="ECO:0000256" key="4">
    <source>
        <dbReference type="ARBA" id="ARBA00022556"/>
    </source>
</evidence>
<reference evidence="12 13" key="1">
    <citation type="submission" date="2019-11" db="EMBL/GenBank/DDBJ databases">
        <title>Venatorbacter sp. nov. a predator of Campylobacter and other Gram-negative bacteria.</title>
        <authorList>
            <person name="Saeedi A."/>
            <person name="Cummings N.J."/>
            <person name="Connerton I.F."/>
            <person name="Connerton P.L."/>
        </authorList>
    </citation>
    <scope>NUCLEOTIDE SEQUENCE [LARGE SCALE GENOMIC DNA]</scope>
    <source>
        <strain evidence="12">XL5</strain>
    </source>
</reference>
<keyword evidence="4 10" id="KW-0441">Lipid A biosynthesis</keyword>
<evidence type="ECO:0000256" key="2">
    <source>
        <dbReference type="ARBA" id="ARBA00022516"/>
    </source>
</evidence>
<feature type="binding site" evidence="10">
    <location>
        <position position="196"/>
    </location>
    <ligand>
        <name>Mn(2+)</name>
        <dbReference type="ChEBI" id="CHEBI:29035"/>
        <label>1</label>
    </ligand>
</feature>
<comment type="function">
    <text evidence="10">Hydrolyzes the pyrophosphate bond of UDP-2,3-diacylglucosamine to yield 2,3-diacylglucosamine 1-phosphate (lipid X) and UMP by catalyzing the attack of water at the alpha-P atom. Involved in the biosynthesis of lipid A, a phosphorylated glycolipid that anchors the lipopolysaccharide to the outer membrane of the cell.</text>
</comment>
<feature type="binding site" evidence="10">
    <location>
        <position position="163"/>
    </location>
    <ligand>
        <name>substrate</name>
    </ligand>
</feature>
<dbReference type="GO" id="GO:0019897">
    <property type="term" value="C:extrinsic component of plasma membrane"/>
    <property type="evidence" value="ECO:0007669"/>
    <property type="project" value="UniProtKB-UniRule"/>
</dbReference>
<dbReference type="PANTHER" id="PTHR34990">
    <property type="entry name" value="UDP-2,3-DIACYLGLUCOSAMINE HYDROLASE-RELATED"/>
    <property type="match status" value="1"/>
</dbReference>
<evidence type="ECO:0000256" key="8">
    <source>
        <dbReference type="ARBA" id="ARBA00023136"/>
    </source>
</evidence>
<dbReference type="GO" id="GO:0008758">
    <property type="term" value="F:UDP-2,3-diacylglucosamine hydrolase activity"/>
    <property type="evidence" value="ECO:0007669"/>
    <property type="project" value="UniProtKB-UniRule"/>
</dbReference>
<dbReference type="SUPFAM" id="SSF56300">
    <property type="entry name" value="Metallo-dependent phosphatases"/>
    <property type="match status" value="1"/>
</dbReference>
<keyword evidence="9 10" id="KW-0464">Manganese</keyword>
<feature type="binding site" evidence="10">
    <location>
        <begin position="78"/>
        <end position="79"/>
    </location>
    <ligand>
        <name>substrate</name>
    </ligand>
</feature>
<feature type="binding site" evidence="10">
    <location>
        <position position="78"/>
    </location>
    <ligand>
        <name>Mn(2+)</name>
        <dbReference type="ChEBI" id="CHEBI:29035"/>
        <label>2</label>
    </ligand>
</feature>
<dbReference type="HAMAP" id="MF_00575">
    <property type="entry name" value="LpxH"/>
    <property type="match status" value="1"/>
</dbReference>
<gene>
    <name evidence="10" type="primary">lpxH</name>
    <name evidence="12" type="ORF">GJQ55_06150</name>
</gene>
<evidence type="ECO:0000256" key="10">
    <source>
        <dbReference type="HAMAP-Rule" id="MF_00575"/>
    </source>
</evidence>
<feature type="binding site" evidence="10">
    <location>
        <position position="121"/>
    </location>
    <ligand>
        <name>substrate</name>
    </ligand>
</feature>
<comment type="catalytic activity">
    <reaction evidence="10">
        <text>UDP-2-N,3-O-bis[(3R)-3-hydroxytetradecanoyl]-alpha-D-glucosamine + H2O = 2-N,3-O-bis[(3R)-3-hydroxytetradecanoyl]-alpha-D-glucosaminyl 1-phosphate + UMP + 2 H(+)</text>
        <dbReference type="Rhea" id="RHEA:25213"/>
        <dbReference type="ChEBI" id="CHEBI:15377"/>
        <dbReference type="ChEBI" id="CHEBI:15378"/>
        <dbReference type="ChEBI" id="CHEBI:57865"/>
        <dbReference type="ChEBI" id="CHEBI:57957"/>
        <dbReference type="ChEBI" id="CHEBI:78847"/>
        <dbReference type="EC" id="3.6.1.54"/>
    </reaction>
</comment>
<proteinExistence type="inferred from homology"/>
<evidence type="ECO:0000256" key="6">
    <source>
        <dbReference type="ARBA" id="ARBA00022801"/>
    </source>
</evidence>